<dbReference type="PROSITE" id="PS00070">
    <property type="entry name" value="ALDEHYDE_DEHYDR_CYS"/>
    <property type="match status" value="1"/>
</dbReference>
<reference evidence="8 9" key="1">
    <citation type="submission" date="2019-02" db="EMBL/GenBank/DDBJ databases">
        <authorList>
            <consortium name="Pathogen Informatics"/>
        </authorList>
    </citation>
    <scope>NUCLEOTIDE SEQUENCE [LARGE SCALE GENOMIC DNA]</scope>
    <source>
        <strain evidence="8 9">3012STDY6756504</strain>
    </source>
</reference>
<dbReference type="PROSITE" id="PS00687">
    <property type="entry name" value="ALDEHYDE_DEHYDR_GLU"/>
    <property type="match status" value="1"/>
</dbReference>
<dbReference type="InterPro" id="IPR016160">
    <property type="entry name" value="Ald_DH_CS_CYS"/>
</dbReference>
<dbReference type="PANTHER" id="PTHR43860:SF2">
    <property type="entry name" value="BETAINE ALDEHYDE DEHYDROGENASE-RELATED"/>
    <property type="match status" value="1"/>
</dbReference>
<dbReference type="Gene3D" id="3.40.309.10">
    <property type="entry name" value="Aldehyde Dehydrogenase, Chain A, domain 2"/>
    <property type="match status" value="1"/>
</dbReference>
<dbReference type="Gene3D" id="3.40.605.10">
    <property type="entry name" value="Aldehyde Dehydrogenase, Chain A, domain 1"/>
    <property type="match status" value="1"/>
</dbReference>
<dbReference type="AlphaFoldDB" id="A0A4U8VWF5"/>
<dbReference type="Pfam" id="PF00171">
    <property type="entry name" value="Aldedh"/>
    <property type="match status" value="1"/>
</dbReference>
<dbReference type="EMBL" id="LR215973">
    <property type="protein sequence ID" value="VFA97976.1"/>
    <property type="molecule type" value="Genomic_DNA"/>
</dbReference>
<comment type="pathway">
    <text evidence="4">Amine and polyamine biosynthesis; betaine biosynthesis via choline pathway; betaine from betaine aldehyde: step 1/1.</text>
</comment>
<protein>
    <submittedName>
        <fullName evidence="8">Betaine aldehyde dehydrogenase</fullName>
        <ecNumber evidence="8">1.2.1.8</ecNumber>
    </submittedName>
</protein>
<evidence type="ECO:0000313" key="9">
    <source>
        <dbReference type="Proteomes" id="UP000290439"/>
    </source>
</evidence>
<evidence type="ECO:0000256" key="1">
    <source>
        <dbReference type="ARBA" id="ARBA00009986"/>
    </source>
</evidence>
<dbReference type="PANTHER" id="PTHR43860">
    <property type="entry name" value="BETAINE ALDEHYDE DEHYDROGENASE"/>
    <property type="match status" value="1"/>
</dbReference>
<gene>
    <name evidence="8" type="primary">gbsA</name>
    <name evidence="8" type="ORF">NCTC10797_01741</name>
</gene>
<keyword evidence="3" id="KW-0520">NAD</keyword>
<dbReference type="SUPFAM" id="SSF53720">
    <property type="entry name" value="ALDH-like"/>
    <property type="match status" value="1"/>
</dbReference>
<dbReference type="EC" id="1.2.1.8" evidence="8"/>
<dbReference type="RefSeq" id="WP_130916741.1">
    <property type="nucleotide sequence ID" value="NZ_JARWOT010000037.1"/>
</dbReference>
<evidence type="ECO:0000256" key="5">
    <source>
        <dbReference type="PROSITE-ProRule" id="PRU10007"/>
    </source>
</evidence>
<dbReference type="GO" id="GO:0008802">
    <property type="term" value="F:betaine-aldehyde dehydrogenase (NAD+) activity"/>
    <property type="evidence" value="ECO:0007669"/>
    <property type="project" value="UniProtKB-EC"/>
</dbReference>
<keyword evidence="2 6" id="KW-0560">Oxidoreductase</keyword>
<feature type="active site" evidence="5">
    <location>
        <position position="249"/>
    </location>
</feature>
<evidence type="ECO:0000256" key="4">
    <source>
        <dbReference type="ARBA" id="ARBA00037921"/>
    </source>
</evidence>
<comment type="similarity">
    <text evidence="1 6">Belongs to the aldehyde dehydrogenase family.</text>
</comment>
<dbReference type="FunFam" id="3.40.309.10:FF:000012">
    <property type="entry name" value="Betaine aldehyde dehydrogenase"/>
    <property type="match status" value="1"/>
</dbReference>
<dbReference type="InterPro" id="IPR016163">
    <property type="entry name" value="Ald_DH_C"/>
</dbReference>
<feature type="domain" description="Aldehyde dehydrogenase" evidence="7">
    <location>
        <begin position="11"/>
        <end position="485"/>
    </location>
</feature>
<dbReference type="InterPro" id="IPR015590">
    <property type="entry name" value="Aldehyde_DH_dom"/>
</dbReference>
<dbReference type="Proteomes" id="UP000290439">
    <property type="component" value="Chromosome"/>
</dbReference>
<evidence type="ECO:0000259" key="7">
    <source>
        <dbReference type="Pfam" id="PF00171"/>
    </source>
</evidence>
<evidence type="ECO:0000256" key="6">
    <source>
        <dbReference type="RuleBase" id="RU003345"/>
    </source>
</evidence>
<dbReference type="InterPro" id="IPR016161">
    <property type="entry name" value="Ald_DH/histidinol_DH"/>
</dbReference>
<dbReference type="FunFam" id="3.40.605.10:FF:000007">
    <property type="entry name" value="NAD/NADP-dependent betaine aldehyde dehydrogenase"/>
    <property type="match status" value="1"/>
</dbReference>
<dbReference type="InterPro" id="IPR029510">
    <property type="entry name" value="Ald_DH_CS_GLU"/>
</dbReference>
<evidence type="ECO:0000256" key="3">
    <source>
        <dbReference type="ARBA" id="ARBA00023027"/>
    </source>
</evidence>
<organism evidence="8 9">
    <name type="scientific">Nocardia cyriacigeorgica</name>
    <dbReference type="NCBI Taxonomy" id="135487"/>
    <lineage>
        <taxon>Bacteria</taxon>
        <taxon>Bacillati</taxon>
        <taxon>Actinomycetota</taxon>
        <taxon>Actinomycetes</taxon>
        <taxon>Mycobacteriales</taxon>
        <taxon>Nocardiaceae</taxon>
        <taxon>Nocardia</taxon>
    </lineage>
</organism>
<sequence length="504" mass="53809">MSETLYIDGAWTAARSGDTREIRCPADNSLVGVVAEADAADTEAAIAAARRAFDDGPWRRTSADERGDLLLKVADAIDARREEFVRAETLDTGKRPYESDIDMSDIAHCFRYFGKLAGEDAGRVVDAGSPDVDSRIVYEPVGVCGLITPWNYPLLQVAWKVAPALAAGNTFVLKPAELTPHTSILLMTVLHELGLPPGVANLVLGAGATAGAPLSSHPDVDLVSFTGGLATGRIIAREAAATVKKVALELGGKNPNVVFADACDTDERLAAAVDNALNAAFLHSGQVCSAGARLVIEEAAHDRFVDELVRRAEQIRLGLPFHPDTETGPLISAAHRDKVHGYVEQARADGAVIRTGGAFATGDRGAGNLDDGYFYLPTVIDRATREMACVHDEGFGPTVTVETFTTEDEAVAIANDTDYGLAGAVWSADAARARRIAARLRHGTVWVNDFGPYLPQAEWGGYGHSGIGRELGPSGLHEYREAKHVYENLRPGVTGWFADRKEQS</sequence>
<accession>A0A4U8VWF5</accession>
<name>A0A4U8VWF5_9NOCA</name>
<proteinExistence type="inferred from homology"/>
<dbReference type="InterPro" id="IPR016162">
    <property type="entry name" value="Ald_DH_N"/>
</dbReference>
<evidence type="ECO:0000313" key="8">
    <source>
        <dbReference type="EMBL" id="VFA97976.1"/>
    </source>
</evidence>
<evidence type="ECO:0000256" key="2">
    <source>
        <dbReference type="ARBA" id="ARBA00023002"/>
    </source>
</evidence>